<keyword evidence="3" id="KW-1185">Reference proteome</keyword>
<gene>
    <name evidence="2" type="ORF">NCS_10374</name>
</gene>
<dbReference type="RefSeq" id="WP_157926687.1">
    <property type="nucleotide sequence ID" value="NZ_LT841358.1"/>
</dbReference>
<evidence type="ECO:0000256" key="1">
    <source>
        <dbReference type="SAM" id="Phobius"/>
    </source>
</evidence>
<dbReference type="AlphaFoldDB" id="A0A2H1FCU4"/>
<dbReference type="Proteomes" id="UP000230607">
    <property type="component" value="Chromosome 1"/>
</dbReference>
<name>A0A2H1FCU4_9ARCH</name>
<keyword evidence="1" id="KW-0812">Transmembrane</keyword>
<proteinExistence type="predicted"/>
<keyword evidence="1" id="KW-0472">Membrane</keyword>
<sequence length="76" mass="8423">MKLRLYGLMILVILATSAPTLALAQYENQGDNQGGTTILAIFSLTLYVTISAIFAVVGYSIWQVYKIRRKSIKKLA</sequence>
<organism evidence="2 3">
    <name type="scientific">Candidatus Nitrosotalea okcheonensis</name>
    <dbReference type="NCBI Taxonomy" id="1903276"/>
    <lineage>
        <taxon>Archaea</taxon>
        <taxon>Nitrososphaerota</taxon>
        <taxon>Nitrososphaeria</taxon>
        <taxon>Nitrosotaleales</taxon>
        <taxon>Nitrosotaleaceae</taxon>
        <taxon>Nitrosotalea</taxon>
    </lineage>
</organism>
<evidence type="ECO:0000313" key="2">
    <source>
        <dbReference type="EMBL" id="SMH70567.1"/>
    </source>
</evidence>
<keyword evidence="1" id="KW-1133">Transmembrane helix</keyword>
<dbReference type="EMBL" id="LT841358">
    <property type="protein sequence ID" value="SMH70567.1"/>
    <property type="molecule type" value="Genomic_DNA"/>
</dbReference>
<evidence type="ECO:0000313" key="3">
    <source>
        <dbReference type="Proteomes" id="UP000230607"/>
    </source>
</evidence>
<accession>A0A2H1FCU4</accession>
<protein>
    <submittedName>
        <fullName evidence="2">Uncharacterized protein</fullName>
    </submittedName>
</protein>
<feature type="transmembrane region" description="Helical" evidence="1">
    <location>
        <begin position="40"/>
        <end position="65"/>
    </location>
</feature>
<reference evidence="3" key="1">
    <citation type="submission" date="2017-03" db="EMBL/GenBank/DDBJ databases">
        <authorList>
            <person name="Herbold C."/>
        </authorList>
    </citation>
    <scope>NUCLEOTIDE SEQUENCE [LARGE SCALE GENOMIC DNA]</scope>
</reference>
<dbReference type="OrthoDB" id="378570at2157"/>